<dbReference type="GO" id="GO:0006508">
    <property type="term" value="P:proteolysis"/>
    <property type="evidence" value="ECO:0007669"/>
    <property type="project" value="UniProtKB-KW"/>
</dbReference>
<dbReference type="Proteomes" id="UP000273044">
    <property type="component" value="Chromosome"/>
</dbReference>
<dbReference type="PANTHER" id="PTHR21666:SF270">
    <property type="entry name" value="MUREIN HYDROLASE ACTIVATOR ENVC"/>
    <property type="match status" value="1"/>
</dbReference>
<dbReference type="SUPFAM" id="SSF51261">
    <property type="entry name" value="Duplicated hybrid motif"/>
    <property type="match status" value="1"/>
</dbReference>
<dbReference type="EC" id="3.4.-.-" evidence="7"/>
<keyword evidence="4" id="KW-0788">Thiol protease</keyword>
<dbReference type="InterPro" id="IPR038765">
    <property type="entry name" value="Papain-like_cys_pep_sf"/>
</dbReference>
<feature type="region of interest" description="Disordered" evidence="5">
    <location>
        <begin position="27"/>
        <end position="48"/>
    </location>
</feature>
<dbReference type="InterPro" id="IPR050570">
    <property type="entry name" value="Cell_wall_metabolism_enzyme"/>
</dbReference>
<dbReference type="InterPro" id="IPR016047">
    <property type="entry name" value="M23ase_b-sheet_dom"/>
</dbReference>
<dbReference type="CDD" id="cd12797">
    <property type="entry name" value="M23_peptidase"/>
    <property type="match status" value="1"/>
</dbReference>
<organism evidence="7 8">
    <name type="scientific">Arachnia propionica</name>
    <dbReference type="NCBI Taxonomy" id="1750"/>
    <lineage>
        <taxon>Bacteria</taxon>
        <taxon>Bacillati</taxon>
        <taxon>Actinomycetota</taxon>
        <taxon>Actinomycetes</taxon>
        <taxon>Propionibacteriales</taxon>
        <taxon>Propionibacteriaceae</taxon>
        <taxon>Arachnia</taxon>
    </lineage>
</organism>
<dbReference type="InterPro" id="IPR000064">
    <property type="entry name" value="NLP_P60_dom"/>
</dbReference>
<evidence type="ECO:0000313" key="7">
    <source>
        <dbReference type="EMBL" id="VEH70871.1"/>
    </source>
</evidence>
<evidence type="ECO:0000313" key="8">
    <source>
        <dbReference type="Proteomes" id="UP000273044"/>
    </source>
</evidence>
<comment type="similarity">
    <text evidence="1">Belongs to the peptidase C40 family.</text>
</comment>
<dbReference type="SUPFAM" id="SSF54001">
    <property type="entry name" value="Cysteine proteinases"/>
    <property type="match status" value="1"/>
</dbReference>
<evidence type="ECO:0000256" key="5">
    <source>
        <dbReference type="SAM" id="MobiDB-lite"/>
    </source>
</evidence>
<proteinExistence type="inferred from homology"/>
<dbReference type="Gene3D" id="2.70.70.10">
    <property type="entry name" value="Glucose Permease (Domain IIA)"/>
    <property type="match status" value="1"/>
</dbReference>
<evidence type="ECO:0000256" key="1">
    <source>
        <dbReference type="ARBA" id="ARBA00007074"/>
    </source>
</evidence>
<dbReference type="Gene3D" id="3.90.1720.10">
    <property type="entry name" value="endopeptidase domain like (from Nostoc punctiforme)"/>
    <property type="match status" value="1"/>
</dbReference>
<feature type="domain" description="NlpC/P60" evidence="6">
    <location>
        <begin position="400"/>
        <end position="537"/>
    </location>
</feature>
<evidence type="ECO:0000259" key="6">
    <source>
        <dbReference type="PROSITE" id="PS51935"/>
    </source>
</evidence>
<evidence type="ECO:0000256" key="2">
    <source>
        <dbReference type="ARBA" id="ARBA00022670"/>
    </source>
</evidence>
<keyword evidence="2" id="KW-0645">Protease</keyword>
<dbReference type="PROSITE" id="PS51935">
    <property type="entry name" value="NLPC_P60"/>
    <property type="match status" value="1"/>
</dbReference>
<keyword evidence="8" id="KW-1185">Reference proteome</keyword>
<dbReference type="GO" id="GO:0008234">
    <property type="term" value="F:cysteine-type peptidase activity"/>
    <property type="evidence" value="ECO:0007669"/>
    <property type="project" value="UniProtKB-KW"/>
</dbReference>
<evidence type="ECO:0000256" key="4">
    <source>
        <dbReference type="ARBA" id="ARBA00022807"/>
    </source>
</evidence>
<dbReference type="Pfam" id="PF01551">
    <property type="entry name" value="Peptidase_M23"/>
    <property type="match status" value="1"/>
</dbReference>
<evidence type="ECO:0000256" key="3">
    <source>
        <dbReference type="ARBA" id="ARBA00022801"/>
    </source>
</evidence>
<keyword evidence="3 7" id="KW-0378">Hydrolase</keyword>
<dbReference type="Pfam" id="PF00877">
    <property type="entry name" value="NLPC_P60"/>
    <property type="match status" value="1"/>
</dbReference>
<dbReference type="InterPro" id="IPR011055">
    <property type="entry name" value="Dup_hybrid_motif"/>
</dbReference>
<dbReference type="GeneID" id="64407620"/>
<dbReference type="GO" id="GO:0004222">
    <property type="term" value="F:metalloendopeptidase activity"/>
    <property type="evidence" value="ECO:0007669"/>
    <property type="project" value="TreeGrafter"/>
</dbReference>
<dbReference type="RefSeq" id="WP_082793939.1">
    <property type="nucleotide sequence ID" value="NZ_LR134406.1"/>
</dbReference>
<gene>
    <name evidence="7" type="primary">ripA</name>
    <name evidence="7" type="ORF">NCTC12967_02177</name>
</gene>
<dbReference type="AlphaFoldDB" id="A0A3S4XZL5"/>
<protein>
    <submittedName>
        <fullName evidence="7">Peptidoglycan endopeptidase RipA</fullName>
        <ecNumber evidence="7">3.4.-.-</ecNumber>
    </submittedName>
</protein>
<dbReference type="EMBL" id="LR134406">
    <property type="protein sequence ID" value="VEH70871.1"/>
    <property type="molecule type" value="Genomic_DNA"/>
</dbReference>
<name>A0A3S4XZL5_9ACTN</name>
<reference evidence="7 8" key="1">
    <citation type="submission" date="2018-12" db="EMBL/GenBank/DDBJ databases">
        <authorList>
            <consortium name="Pathogen Informatics"/>
        </authorList>
    </citation>
    <scope>NUCLEOTIDE SEQUENCE [LARGE SCALE GENOMIC DNA]</scope>
    <source>
        <strain evidence="7 8">NCTC12967</strain>
    </source>
</reference>
<sequence length="542" mass="56872">MRLVKIFGMCLLLMFVMPLMTAVLGSVSPSERRNQEKNCSPSDGAASSAWSVPMGAAYRVTAQFGPRVSPITGAPDMHTGIDLASPAGDAPVLAATAGEVVRIENLGNRSYGLWVEINHGGGTTTRYAHLSSVSVRVGDRVNTGQQIAVEGKSGGVTGPHLHFEIRHDGEAVDPAKELMERFGFSFDGVPGITFNGSRAITADDVAAFLPNPQGVDQSGSLTEEQIANATAIVETGQKLGLPPKAWAIALMTALQESTLGADKSTTTPNSDVDVGIFQQRAKVGWYADGLSVEQNTAILNDVRYAAATFYQGHDMSLIAYGLNPEGAAGPPGYHLPGLIDIKDWMNRKDLGEIAQAVQKSDFPRHYTKHEATVAALLPRINTGIGSYECAPAAEGIPSNGTAGEQVAAYAMTQIGVPYSWGGGDETGPTKGFCCSPGGKDGSAIVGFDCSGLVLWAWSKLGVKLPHESSAQQRMTAPVAKENIQAGDLLFFPGHVGIADGKGGMIEAPRPGLAVRVTPDVLNDPHYGPLFTGAGRPSLPNKP</sequence>
<accession>A0A3S4XZL5</accession>
<dbReference type="PANTHER" id="PTHR21666">
    <property type="entry name" value="PEPTIDASE-RELATED"/>
    <property type="match status" value="1"/>
</dbReference>